<accession>A0A3S4BH64</accession>
<evidence type="ECO:0000313" key="3">
    <source>
        <dbReference type="EMBL" id="VCU09834.1"/>
    </source>
</evidence>
<feature type="transmembrane region" description="Helical" evidence="1">
    <location>
        <begin position="102"/>
        <end position="124"/>
    </location>
</feature>
<evidence type="ECO:0000259" key="2">
    <source>
        <dbReference type="Pfam" id="PF02517"/>
    </source>
</evidence>
<name>A0A3S4BH64_9BRAD</name>
<comment type="caution">
    <text evidence="3">The sequence shown here is derived from an EMBL/GenBank/DDBJ whole genome shotgun (WGS) entry which is preliminary data.</text>
</comment>
<evidence type="ECO:0000313" key="4">
    <source>
        <dbReference type="Proteomes" id="UP000289200"/>
    </source>
</evidence>
<keyword evidence="4" id="KW-1185">Reference proteome</keyword>
<dbReference type="PANTHER" id="PTHR36435:SF1">
    <property type="entry name" value="CAAX AMINO TERMINAL PROTEASE FAMILY PROTEIN"/>
    <property type="match status" value="1"/>
</dbReference>
<protein>
    <recommendedName>
        <fullName evidence="2">CAAX prenyl protease 2/Lysostaphin resistance protein A-like domain-containing protein</fullName>
    </recommendedName>
</protein>
<keyword evidence="1" id="KW-0472">Membrane</keyword>
<keyword evidence="1" id="KW-0812">Transmembrane</keyword>
<dbReference type="GO" id="GO:0080120">
    <property type="term" value="P:CAAX-box protein maturation"/>
    <property type="evidence" value="ECO:0007669"/>
    <property type="project" value="UniProtKB-ARBA"/>
</dbReference>
<evidence type="ECO:0000256" key="1">
    <source>
        <dbReference type="SAM" id="Phobius"/>
    </source>
</evidence>
<feature type="transmembrane region" description="Helical" evidence="1">
    <location>
        <begin position="199"/>
        <end position="217"/>
    </location>
</feature>
<feature type="transmembrane region" description="Helical" evidence="1">
    <location>
        <begin position="21"/>
        <end position="42"/>
    </location>
</feature>
<proteinExistence type="predicted"/>
<dbReference type="EMBL" id="UWOC01000155">
    <property type="protein sequence ID" value="VCU09834.1"/>
    <property type="molecule type" value="Genomic_DNA"/>
</dbReference>
<dbReference type="Pfam" id="PF02517">
    <property type="entry name" value="Rce1-like"/>
    <property type="match status" value="1"/>
</dbReference>
<dbReference type="PANTHER" id="PTHR36435">
    <property type="entry name" value="SLR1288 PROTEIN"/>
    <property type="match status" value="1"/>
</dbReference>
<feature type="transmembrane region" description="Helical" evidence="1">
    <location>
        <begin position="62"/>
        <end position="81"/>
    </location>
</feature>
<dbReference type="InterPro" id="IPR003675">
    <property type="entry name" value="Rce1/LyrA-like_dom"/>
</dbReference>
<feature type="domain" description="CAAX prenyl protease 2/Lysostaphin resistance protein A-like" evidence="2">
    <location>
        <begin position="145"/>
        <end position="234"/>
    </location>
</feature>
<feature type="transmembrane region" description="Helical" evidence="1">
    <location>
        <begin position="144"/>
        <end position="164"/>
    </location>
</feature>
<keyword evidence="1" id="KW-1133">Transmembrane helix</keyword>
<gene>
    <name evidence="3" type="ORF">RHODGE_RHODGE_03004</name>
</gene>
<dbReference type="GO" id="GO:0004175">
    <property type="term" value="F:endopeptidase activity"/>
    <property type="evidence" value="ECO:0007669"/>
    <property type="project" value="UniProtKB-ARBA"/>
</dbReference>
<sequence>MAVDPIASADGPAWRPPFGPLATILLAVVAFGLGQAAAAVAVSAGLGQEGLGRLALPADATVVVWAVLVANLVQTAVLLALAMGRAPPARYLGLDRPGRGSLVFGAACLVALVIVANVLTLALGRDLVPPVQIAVWRSAVDQGMVLPLLIALVIVAPIGEELLFRGFLFAGCARTPRSARITIAATAAVFAALHVQYDAFGIALIFTIGVLFGWLRWRSGSTSLTILLHMGLNAEGLIETMLVA</sequence>
<dbReference type="InterPro" id="IPR052710">
    <property type="entry name" value="CAAX_protease"/>
</dbReference>
<reference evidence="4" key="1">
    <citation type="submission" date="2018-10" db="EMBL/GenBank/DDBJ databases">
        <authorList>
            <person name="Peiro R."/>
            <person name="Begona"/>
            <person name="Cbmso G."/>
            <person name="Lopez M."/>
            <person name="Gonzalez S."/>
            <person name="Sacristan E."/>
            <person name="Castillo E."/>
        </authorList>
    </citation>
    <scope>NUCLEOTIDE SEQUENCE [LARGE SCALE GENOMIC DNA]</scope>
</reference>
<dbReference type="Proteomes" id="UP000289200">
    <property type="component" value="Unassembled WGS sequence"/>
</dbReference>
<dbReference type="AlphaFoldDB" id="A0A3S4BH64"/>
<organism evidence="3 4">
    <name type="scientific">Rhodoplanes serenus</name>
    <dbReference type="NCBI Taxonomy" id="200615"/>
    <lineage>
        <taxon>Bacteria</taxon>
        <taxon>Pseudomonadati</taxon>
        <taxon>Pseudomonadota</taxon>
        <taxon>Alphaproteobacteria</taxon>
        <taxon>Hyphomicrobiales</taxon>
        <taxon>Nitrobacteraceae</taxon>
        <taxon>Rhodoplanes</taxon>
    </lineage>
</organism>